<evidence type="ECO:0000313" key="3">
    <source>
        <dbReference type="Proteomes" id="UP001500724"/>
    </source>
</evidence>
<evidence type="ECO:0000256" key="1">
    <source>
        <dbReference type="SAM" id="MobiDB-lite"/>
    </source>
</evidence>
<keyword evidence="3" id="KW-1185">Reference proteome</keyword>
<organism evidence="2 3">
    <name type="scientific">Streptomyces thermocarboxydovorans</name>
    <dbReference type="NCBI Taxonomy" id="59298"/>
    <lineage>
        <taxon>Bacteria</taxon>
        <taxon>Bacillati</taxon>
        <taxon>Actinomycetota</taxon>
        <taxon>Actinomycetes</taxon>
        <taxon>Kitasatosporales</taxon>
        <taxon>Streptomycetaceae</taxon>
        <taxon>Streptomyces</taxon>
    </lineage>
</organism>
<feature type="region of interest" description="Disordered" evidence="1">
    <location>
        <begin position="1"/>
        <end position="30"/>
    </location>
</feature>
<sequence length="59" mass="6165">MEPGGHEVVAAARQQHRIRADPGRADAGADGTVARPVQAVVLAVGKEPVKTCRIMCVSM</sequence>
<name>A0ABP3T101_9ACTN</name>
<protein>
    <submittedName>
        <fullName evidence="2">Uncharacterized protein</fullName>
    </submittedName>
</protein>
<comment type="caution">
    <text evidence="2">The sequence shown here is derived from an EMBL/GenBank/DDBJ whole genome shotgun (WGS) entry which is preliminary data.</text>
</comment>
<reference evidence="3" key="1">
    <citation type="journal article" date="2019" name="Int. J. Syst. Evol. Microbiol.">
        <title>The Global Catalogue of Microorganisms (GCM) 10K type strain sequencing project: providing services to taxonomists for standard genome sequencing and annotation.</title>
        <authorList>
            <consortium name="The Broad Institute Genomics Platform"/>
            <consortium name="The Broad Institute Genome Sequencing Center for Infectious Disease"/>
            <person name="Wu L."/>
            <person name="Ma J."/>
        </authorList>
    </citation>
    <scope>NUCLEOTIDE SEQUENCE [LARGE SCALE GENOMIC DNA]</scope>
    <source>
        <strain evidence="3">JCM 10367</strain>
    </source>
</reference>
<proteinExistence type="predicted"/>
<dbReference type="EMBL" id="BAAAGU010000118">
    <property type="protein sequence ID" value="GAA0672767.1"/>
    <property type="molecule type" value="Genomic_DNA"/>
</dbReference>
<dbReference type="Proteomes" id="UP001500724">
    <property type="component" value="Unassembled WGS sequence"/>
</dbReference>
<evidence type="ECO:0000313" key="2">
    <source>
        <dbReference type="EMBL" id="GAA0672767.1"/>
    </source>
</evidence>
<accession>A0ABP3T101</accession>
<gene>
    <name evidence="2" type="ORF">GCM10009535_60420</name>
</gene>